<reference evidence="4" key="1">
    <citation type="submission" date="2021-12" db="EMBL/GenBank/DDBJ databases">
        <authorList>
            <person name="King R."/>
        </authorList>
    </citation>
    <scope>NUCLEOTIDE SEQUENCE</scope>
</reference>
<protein>
    <recommendedName>
        <fullName evidence="3">C-type lectin domain-containing protein</fullName>
    </recommendedName>
</protein>
<dbReference type="PANTHER" id="PTHR21407:SF5">
    <property type="entry name" value="HL04814P"/>
    <property type="match status" value="1"/>
</dbReference>
<dbReference type="SMART" id="SM00034">
    <property type="entry name" value="CLECT"/>
    <property type="match status" value="1"/>
</dbReference>
<keyword evidence="2" id="KW-0732">Signal</keyword>
<feature type="domain" description="C-type lectin" evidence="3">
    <location>
        <begin position="43"/>
        <end position="205"/>
    </location>
</feature>
<evidence type="ECO:0000313" key="5">
    <source>
        <dbReference type="Proteomes" id="UP001153292"/>
    </source>
</evidence>
<proteinExistence type="predicted"/>
<dbReference type="InterPro" id="IPR018378">
    <property type="entry name" value="C-type_lectin_CS"/>
</dbReference>
<feature type="chain" id="PRO_5045666440" description="C-type lectin domain-containing protein" evidence="2">
    <location>
        <begin position="20"/>
        <end position="223"/>
    </location>
</feature>
<dbReference type="SUPFAM" id="SSF56436">
    <property type="entry name" value="C-type lectin-like"/>
    <property type="match status" value="1"/>
</dbReference>
<dbReference type="Proteomes" id="UP001153292">
    <property type="component" value="Chromosome 3"/>
</dbReference>
<evidence type="ECO:0000259" key="3">
    <source>
        <dbReference type="PROSITE" id="PS50041"/>
    </source>
</evidence>
<keyword evidence="1" id="KW-1015">Disulfide bond</keyword>
<dbReference type="EMBL" id="OU963896">
    <property type="protein sequence ID" value="CAH2988567.1"/>
    <property type="molecule type" value="Genomic_DNA"/>
</dbReference>
<evidence type="ECO:0000256" key="1">
    <source>
        <dbReference type="ARBA" id="ARBA00023157"/>
    </source>
</evidence>
<dbReference type="PANTHER" id="PTHR21407">
    <property type="entry name" value="RE43931P-RELATED"/>
    <property type="match status" value="1"/>
</dbReference>
<accession>A0ABN8L669</accession>
<dbReference type="CDD" id="cd00037">
    <property type="entry name" value="CLECT"/>
    <property type="match status" value="1"/>
</dbReference>
<keyword evidence="5" id="KW-1185">Reference proteome</keyword>
<feature type="signal peptide" evidence="2">
    <location>
        <begin position="1"/>
        <end position="19"/>
    </location>
</feature>
<name>A0ABN8L669_CHISP</name>
<dbReference type="PROSITE" id="PS00615">
    <property type="entry name" value="C_TYPE_LECTIN_1"/>
    <property type="match status" value="1"/>
</dbReference>
<dbReference type="PROSITE" id="PS50041">
    <property type="entry name" value="C_TYPE_LECTIN_2"/>
    <property type="match status" value="1"/>
</dbReference>
<dbReference type="InterPro" id="IPR001304">
    <property type="entry name" value="C-type_lectin-like"/>
</dbReference>
<organism evidence="4 5">
    <name type="scientific">Chilo suppressalis</name>
    <name type="common">Asiatic rice borer moth</name>
    <dbReference type="NCBI Taxonomy" id="168631"/>
    <lineage>
        <taxon>Eukaryota</taxon>
        <taxon>Metazoa</taxon>
        <taxon>Ecdysozoa</taxon>
        <taxon>Arthropoda</taxon>
        <taxon>Hexapoda</taxon>
        <taxon>Insecta</taxon>
        <taxon>Pterygota</taxon>
        <taxon>Neoptera</taxon>
        <taxon>Endopterygota</taxon>
        <taxon>Lepidoptera</taxon>
        <taxon>Glossata</taxon>
        <taxon>Ditrysia</taxon>
        <taxon>Pyraloidea</taxon>
        <taxon>Crambidae</taxon>
        <taxon>Crambinae</taxon>
        <taxon>Chilo</taxon>
    </lineage>
</organism>
<sequence length="223" mass="25704">MHMWLVVACAALLATLAAAQKPGRFLSLPVPQKCANRPKEFFYRGHNYFYSGHVPELAKRKVDWLDGRNICREYCMDLVSMETQEENNLIFKLIQQNDVPYIWTSGRLCDFKGCESRKDLEPKNIFGWFWSANREKISPTNQIPNGWGYNPWSQTGHKKQRQPDNAEFDINGTHESCLSVLNNVYSDGIAWHDVACYHEKPIVCEDSEELLNYVASTNPGIRL</sequence>
<evidence type="ECO:0000313" key="4">
    <source>
        <dbReference type="EMBL" id="CAH2988567.1"/>
    </source>
</evidence>
<dbReference type="Gene3D" id="3.10.100.10">
    <property type="entry name" value="Mannose-Binding Protein A, subunit A"/>
    <property type="match status" value="1"/>
</dbReference>
<gene>
    <name evidence="4" type="ORF">CHILSU_LOCUS8026</name>
</gene>
<dbReference type="InterPro" id="IPR016187">
    <property type="entry name" value="CTDL_fold"/>
</dbReference>
<dbReference type="InterPro" id="IPR016186">
    <property type="entry name" value="C-type_lectin-like/link_sf"/>
</dbReference>
<evidence type="ECO:0000256" key="2">
    <source>
        <dbReference type="SAM" id="SignalP"/>
    </source>
</evidence>